<protein>
    <recommendedName>
        <fullName evidence="3">WG repeat-containing protein</fullName>
    </recommendedName>
</protein>
<dbReference type="EMBL" id="AP019735">
    <property type="protein sequence ID" value="BBL04229.1"/>
    <property type="molecule type" value="Genomic_DNA"/>
</dbReference>
<sequence length="326" mass="37145">MFPTIHRFMEGLLSPRTSLRTLSEARFAQDGTGALLLERTTLFAEAQCTLGDRRLRLFCPLSPLAHRLAETTAQRLKYHPAEFLLPWRMLREEFTYTDATGTQRTCDLVAQELPAEGEPLATAVGHADRDRLLSALDTLQRQLAQAGLTHNNLKAANLWMTPDYRLLPLRYAYMRFDGGDDAPQFDALRAFVAEKASVAQMMCDTSAEYSAPCTAFRNHLWVGHMFEQMICVEDAEGYGYVDTQNRYLIAPQYRWANDFHEGRAEVQTADGRMGLIDKTGRYVLEPHYEIVEYDDRTGRLLARLDGRWAAFDYEGRQLTEFGAVEP</sequence>
<name>A0A4Y1WVC4_9BACT</name>
<dbReference type="GeneID" id="78342265"/>
<proteinExistence type="predicted"/>
<dbReference type="RefSeq" id="WP_141412731.1">
    <property type="nucleotide sequence ID" value="NZ_AP019735.1"/>
</dbReference>
<dbReference type="Proteomes" id="UP000318946">
    <property type="component" value="Chromosome"/>
</dbReference>
<evidence type="ECO:0000313" key="2">
    <source>
        <dbReference type="Proteomes" id="UP000318946"/>
    </source>
</evidence>
<accession>A0A4Y1WVC4</accession>
<dbReference type="OrthoDB" id="1000746at2"/>
<dbReference type="InterPro" id="IPR032774">
    <property type="entry name" value="WG_beta_rep"/>
</dbReference>
<dbReference type="KEGG" id="acou:A5CBH24_15420"/>
<dbReference type="AlphaFoldDB" id="A0A4Y1WVC4"/>
<dbReference type="PANTHER" id="PTHR37841">
    <property type="entry name" value="GLR2918 PROTEIN"/>
    <property type="match status" value="1"/>
</dbReference>
<keyword evidence="2" id="KW-1185">Reference proteome</keyword>
<evidence type="ECO:0000313" key="1">
    <source>
        <dbReference type="EMBL" id="BBL04229.1"/>
    </source>
</evidence>
<gene>
    <name evidence="1" type="ORF">A5CBH24_15420</name>
</gene>
<reference evidence="2" key="1">
    <citation type="submission" date="2019-06" db="EMBL/GenBank/DDBJ databases">
        <title>Alistipes onderdonkii subsp. vulgaris subsp. nov., Alistipes dispar sp. nov. and Alistipes communis sp. nov., isolated from human faeces, and creation of Alistipes onderdonkii subsp. onderdonkii subsp. nov.</title>
        <authorList>
            <person name="Sakamoto M."/>
            <person name="Ikeyama N."/>
            <person name="Ogata Y."/>
            <person name="Suda W."/>
            <person name="Iino T."/>
            <person name="Hattori M."/>
            <person name="Ohkuma M."/>
        </authorList>
    </citation>
    <scope>NUCLEOTIDE SEQUENCE [LARGE SCALE GENOMIC DNA]</scope>
    <source>
        <strain evidence="2">5CBH24</strain>
    </source>
</reference>
<dbReference type="Pfam" id="PF14903">
    <property type="entry name" value="WG_beta_rep"/>
    <property type="match status" value="2"/>
</dbReference>
<dbReference type="PANTHER" id="PTHR37841:SF1">
    <property type="entry name" value="DUF3298 DOMAIN-CONTAINING PROTEIN"/>
    <property type="match status" value="1"/>
</dbReference>
<organism evidence="1 2">
    <name type="scientific">Alistipes communis</name>
    <dbReference type="NCBI Taxonomy" id="2585118"/>
    <lineage>
        <taxon>Bacteria</taxon>
        <taxon>Pseudomonadati</taxon>
        <taxon>Bacteroidota</taxon>
        <taxon>Bacteroidia</taxon>
        <taxon>Bacteroidales</taxon>
        <taxon>Rikenellaceae</taxon>
        <taxon>Alistipes</taxon>
    </lineage>
</organism>
<evidence type="ECO:0008006" key="3">
    <source>
        <dbReference type="Google" id="ProtNLM"/>
    </source>
</evidence>